<feature type="domain" description="BPTI/Kunitz inhibitor" evidence="3">
    <location>
        <begin position="303"/>
        <end position="353"/>
    </location>
</feature>
<sequence length="369" mass="39014">MFVTLLALALVGVAHSGTVDTISTVTCANMRCSTGGCEDTPSGPKCVKPGKCPATKKGTFGICLEACSSDASCSGDEKCCSNGCGHVCLDPVTDDVTTMKPVVTSCMMMKCSAGHVCVDHVTGGRCEPVTRPGTCPLVLCAVRVNGTTKCLDTCDVDTDCKDSGHKCCNQCGCKRCVKAFNLNVGCAATLCIKGTKCVETPTGAKCVNDTVKPGDCPVMACPLIASLTKPTCTADGYCDSDADCDGSKKCCKGCNGCGKCYEPPKPPSCDDKDCKPGYECVMNQVLCVRAPCPAIPTCVVHKCYQAKQPGLCKAYFPSWYYDTNSRTCKEFVYGGCGGNDNRFTTKKLCKKACSLVMKKEYNFSYYVCK</sequence>
<dbReference type="EMBL" id="JBAMIC010000004">
    <property type="protein sequence ID" value="KAK7108469.1"/>
    <property type="molecule type" value="Genomic_DNA"/>
</dbReference>
<dbReference type="PANTHER" id="PTHR46751">
    <property type="entry name" value="EPPIN"/>
    <property type="match status" value="1"/>
</dbReference>
<dbReference type="PROSITE" id="PS51390">
    <property type="entry name" value="WAP"/>
    <property type="match status" value="3"/>
</dbReference>
<dbReference type="SUPFAM" id="SSF57256">
    <property type="entry name" value="Elafin-like"/>
    <property type="match status" value="1"/>
</dbReference>
<dbReference type="GO" id="GO:0005576">
    <property type="term" value="C:extracellular region"/>
    <property type="evidence" value="ECO:0007669"/>
    <property type="project" value="InterPro"/>
</dbReference>
<reference evidence="5 6" key="1">
    <citation type="submission" date="2024-02" db="EMBL/GenBank/DDBJ databases">
        <title>Chromosome-scale genome assembly of the rough periwinkle Littorina saxatilis.</title>
        <authorList>
            <person name="De Jode A."/>
            <person name="Faria R."/>
            <person name="Formenti G."/>
            <person name="Sims Y."/>
            <person name="Smith T.P."/>
            <person name="Tracey A."/>
            <person name="Wood J.M.D."/>
            <person name="Zagrodzka Z.B."/>
            <person name="Johannesson K."/>
            <person name="Butlin R.K."/>
            <person name="Leder E.H."/>
        </authorList>
    </citation>
    <scope>NUCLEOTIDE SEQUENCE [LARGE SCALE GENOMIC DNA]</scope>
    <source>
        <strain evidence="5">Snail1</strain>
        <tissue evidence="5">Muscle</tissue>
    </source>
</reference>
<dbReference type="SMART" id="SM00131">
    <property type="entry name" value="KU"/>
    <property type="match status" value="1"/>
</dbReference>
<dbReference type="Pfam" id="PF00095">
    <property type="entry name" value="WAP"/>
    <property type="match status" value="1"/>
</dbReference>
<dbReference type="SUPFAM" id="SSF57362">
    <property type="entry name" value="BPTI-like"/>
    <property type="match status" value="1"/>
</dbReference>
<proteinExistence type="predicted"/>
<dbReference type="PROSITE" id="PS50279">
    <property type="entry name" value="BPTI_KUNITZ_2"/>
    <property type="match status" value="1"/>
</dbReference>
<dbReference type="CDD" id="cd00109">
    <property type="entry name" value="Kunitz-type"/>
    <property type="match status" value="1"/>
</dbReference>
<dbReference type="FunFam" id="4.10.410.10:FF:000020">
    <property type="entry name" value="Collagen, type VI, alpha 3"/>
    <property type="match status" value="1"/>
</dbReference>
<keyword evidence="1" id="KW-1015">Disulfide bond</keyword>
<feature type="chain" id="PRO_5042957913" evidence="2">
    <location>
        <begin position="17"/>
        <end position="369"/>
    </location>
</feature>
<dbReference type="SMART" id="SM00274">
    <property type="entry name" value="FOLN"/>
    <property type="match status" value="3"/>
</dbReference>
<evidence type="ECO:0000259" key="4">
    <source>
        <dbReference type="PROSITE" id="PS51390"/>
    </source>
</evidence>
<dbReference type="Gene3D" id="4.10.75.10">
    <property type="entry name" value="Elafin-like"/>
    <property type="match status" value="1"/>
</dbReference>
<dbReference type="PANTHER" id="PTHR46751:SF1">
    <property type="entry name" value="WAP FOUR-DISULFIDE CORE DOMAIN PROTEIN 6A"/>
    <property type="match status" value="1"/>
</dbReference>
<dbReference type="InterPro" id="IPR036645">
    <property type="entry name" value="Elafin-like_sf"/>
</dbReference>
<dbReference type="SMART" id="SM00217">
    <property type="entry name" value="WAP"/>
    <property type="match status" value="2"/>
</dbReference>
<evidence type="ECO:0000313" key="5">
    <source>
        <dbReference type="EMBL" id="KAK7108469.1"/>
    </source>
</evidence>
<protein>
    <submittedName>
        <fullName evidence="5">Uncharacterized protein</fullName>
    </submittedName>
</protein>
<gene>
    <name evidence="5" type="ORF">V1264_016205</name>
</gene>
<dbReference type="CDD" id="cd00199">
    <property type="entry name" value="WAP"/>
    <property type="match status" value="1"/>
</dbReference>
<dbReference type="InterPro" id="IPR051388">
    <property type="entry name" value="Serpin_venom_toxin"/>
</dbReference>
<dbReference type="PRINTS" id="PR00759">
    <property type="entry name" value="BASICPTASE"/>
</dbReference>
<organism evidence="5 6">
    <name type="scientific">Littorina saxatilis</name>
    <dbReference type="NCBI Taxonomy" id="31220"/>
    <lineage>
        <taxon>Eukaryota</taxon>
        <taxon>Metazoa</taxon>
        <taxon>Spiralia</taxon>
        <taxon>Lophotrochozoa</taxon>
        <taxon>Mollusca</taxon>
        <taxon>Gastropoda</taxon>
        <taxon>Caenogastropoda</taxon>
        <taxon>Littorinimorpha</taxon>
        <taxon>Littorinoidea</taxon>
        <taxon>Littorinidae</taxon>
        <taxon>Littorina</taxon>
    </lineage>
</organism>
<dbReference type="InterPro" id="IPR002223">
    <property type="entry name" value="Kunitz_BPTI"/>
</dbReference>
<dbReference type="PROSITE" id="PS00280">
    <property type="entry name" value="BPTI_KUNITZ_1"/>
    <property type="match status" value="1"/>
</dbReference>
<feature type="signal peptide" evidence="2">
    <location>
        <begin position="1"/>
        <end position="16"/>
    </location>
</feature>
<dbReference type="AlphaFoldDB" id="A0AAN9GHV6"/>
<dbReference type="PRINTS" id="PR00003">
    <property type="entry name" value="4DISULPHCORE"/>
</dbReference>
<accession>A0AAN9GHV6</accession>
<keyword evidence="6" id="KW-1185">Reference proteome</keyword>
<feature type="domain" description="WAP" evidence="4">
    <location>
        <begin position="128"/>
        <end position="180"/>
    </location>
</feature>
<dbReference type="Pfam" id="PF00014">
    <property type="entry name" value="Kunitz_BPTI"/>
    <property type="match status" value="1"/>
</dbReference>
<name>A0AAN9GHV6_9CAEN</name>
<dbReference type="InterPro" id="IPR008197">
    <property type="entry name" value="WAP_dom"/>
</dbReference>
<dbReference type="Gene3D" id="4.10.410.10">
    <property type="entry name" value="Pancreatic trypsin inhibitor Kunitz domain"/>
    <property type="match status" value="1"/>
</dbReference>
<dbReference type="GO" id="GO:0004867">
    <property type="term" value="F:serine-type endopeptidase inhibitor activity"/>
    <property type="evidence" value="ECO:0007669"/>
    <property type="project" value="InterPro"/>
</dbReference>
<dbReference type="Proteomes" id="UP001374579">
    <property type="component" value="Unassembled WGS sequence"/>
</dbReference>
<evidence type="ECO:0000313" key="6">
    <source>
        <dbReference type="Proteomes" id="UP001374579"/>
    </source>
</evidence>
<feature type="domain" description="WAP" evidence="4">
    <location>
        <begin position="45"/>
        <end position="92"/>
    </location>
</feature>
<dbReference type="FunFam" id="4.10.75.10:FF:000001">
    <property type="entry name" value="Anosmin 1"/>
    <property type="match status" value="1"/>
</dbReference>
<evidence type="ECO:0000259" key="3">
    <source>
        <dbReference type="PROSITE" id="PS50279"/>
    </source>
</evidence>
<feature type="domain" description="WAP" evidence="4">
    <location>
        <begin position="209"/>
        <end position="264"/>
    </location>
</feature>
<dbReference type="InterPro" id="IPR036880">
    <property type="entry name" value="Kunitz_BPTI_sf"/>
</dbReference>
<keyword evidence="2" id="KW-0732">Signal</keyword>
<comment type="caution">
    <text evidence="5">The sequence shown here is derived from an EMBL/GenBank/DDBJ whole genome shotgun (WGS) entry which is preliminary data.</text>
</comment>
<evidence type="ECO:0000256" key="2">
    <source>
        <dbReference type="SAM" id="SignalP"/>
    </source>
</evidence>
<dbReference type="InterPro" id="IPR003645">
    <property type="entry name" value="Fol_N"/>
</dbReference>
<evidence type="ECO:0000256" key="1">
    <source>
        <dbReference type="ARBA" id="ARBA00023157"/>
    </source>
</evidence>
<dbReference type="InterPro" id="IPR020901">
    <property type="entry name" value="Prtase_inh_Kunz-CS"/>
</dbReference>